<dbReference type="AlphaFoldDB" id="A0AA86YKJ8"/>
<comment type="caution">
    <text evidence="1">The sequence shown here is derived from an EMBL/GenBank/DDBJ whole genome shotgun (WGS) entry which is preliminary data.</text>
</comment>
<sequence>MLDQTIIIHIASIIEQWCTLTRRQRRANSVKGGLFQNYATQLYFLWVNSAKIIGLSQNPVKLNFNVTRW</sequence>
<reference evidence="2" key="1">
    <citation type="submission" date="2008-04" db="EMBL/GenBank/DDBJ databases">
        <title>Draft genome sequence of Providencia stuartii (ATCC 25827).</title>
        <authorList>
            <person name="Sudarsanam P."/>
            <person name="Ley R."/>
            <person name="Guruge J."/>
            <person name="Turnbaugh P.J."/>
            <person name="Mahowald M."/>
            <person name="Liep D."/>
            <person name="Gordon J."/>
        </authorList>
    </citation>
    <scope>NUCLEOTIDE SEQUENCE [LARGE SCALE GENOMIC DNA]</scope>
    <source>
        <strain evidence="2">ATCC 25827</strain>
    </source>
</reference>
<dbReference type="Proteomes" id="UP000004506">
    <property type="component" value="Unassembled WGS sequence"/>
</dbReference>
<proteinExistence type="predicted"/>
<reference evidence="1 2" key="3">
    <citation type="submission" date="2008-05" db="EMBL/GenBank/DDBJ databases">
        <authorList>
            <person name="Fulton L."/>
            <person name="Clifton S."/>
            <person name="Fulton B."/>
            <person name="Xu J."/>
            <person name="Minx P."/>
            <person name="Pepin K.H."/>
            <person name="Johnson M."/>
            <person name="Thiruvilangam P."/>
            <person name="Bhonagiri V."/>
            <person name="Nash W.E."/>
            <person name="Mardis E.R."/>
            <person name="Wilson R.K."/>
        </authorList>
    </citation>
    <scope>NUCLEOTIDE SEQUENCE [LARGE SCALE GENOMIC DNA]</scope>
    <source>
        <strain evidence="1 2">ATCC 25827</strain>
    </source>
</reference>
<name>A0AA86YKJ8_PROST</name>
<evidence type="ECO:0000313" key="1">
    <source>
        <dbReference type="EMBL" id="EDU59842.1"/>
    </source>
</evidence>
<evidence type="ECO:0000313" key="2">
    <source>
        <dbReference type="Proteomes" id="UP000004506"/>
    </source>
</evidence>
<reference evidence="2" key="2">
    <citation type="submission" date="2008-04" db="EMBL/GenBank/DDBJ databases">
        <title>Draft genome sequence of Providencia stuartii(ATCC 25827).</title>
        <authorList>
            <person name="Sudarsanam P."/>
            <person name="Ley R."/>
            <person name="Guruge J."/>
            <person name="Turnbaugh P.J."/>
            <person name="Mahowald M."/>
            <person name="Liep D."/>
            <person name="Gordon J."/>
        </authorList>
    </citation>
    <scope>NUCLEOTIDE SEQUENCE [LARGE SCALE GENOMIC DNA]</scope>
    <source>
        <strain evidence="2">ATCC 25827</strain>
    </source>
</reference>
<dbReference type="EMBL" id="ABJD02000101">
    <property type="protein sequence ID" value="EDU59842.1"/>
    <property type="molecule type" value="Genomic_DNA"/>
</dbReference>
<organism evidence="1 2">
    <name type="scientific">Providencia stuartii ATCC 25827</name>
    <dbReference type="NCBI Taxonomy" id="471874"/>
    <lineage>
        <taxon>Bacteria</taxon>
        <taxon>Pseudomonadati</taxon>
        <taxon>Pseudomonadota</taxon>
        <taxon>Gammaproteobacteria</taxon>
        <taxon>Enterobacterales</taxon>
        <taxon>Morganellaceae</taxon>
        <taxon>Providencia</taxon>
    </lineage>
</organism>
<accession>A0AA86YKJ8</accession>
<gene>
    <name evidence="1" type="ORF">PROSTU_03035</name>
</gene>
<protein>
    <submittedName>
        <fullName evidence="1">Uncharacterized protein</fullName>
    </submittedName>
</protein>